<evidence type="ECO:0000313" key="4">
    <source>
        <dbReference type="Proteomes" id="UP000010422"/>
    </source>
</evidence>
<dbReference type="GO" id="GO:0003887">
    <property type="term" value="F:DNA-directed DNA polymerase activity"/>
    <property type="evidence" value="ECO:0007669"/>
    <property type="project" value="InterPro"/>
</dbReference>
<evidence type="ECO:0000259" key="2">
    <source>
        <dbReference type="Pfam" id="PF01051"/>
    </source>
</evidence>
<dbReference type="InterPro" id="IPR036388">
    <property type="entry name" value="WH-like_DNA-bd_sf"/>
</dbReference>
<sequence length="345" mass="40449">MKDNLVVQHNDLVTASYAMTRHEQNVLLSCISQIDSRKRLEEAQVFTLTVEQARDLFYNGNDQYNAYRDLKTASERLFERKIRLQLDNDKELLTRFVQSVIFDPNAGAVNIRFATDIYPYLSELEKNFTKYRLANIVQLTSVYAVRLYELLICWLGQGLHNKEFDIDDFRRLMGVDDKYSQFGQLKDRVITPALEQINEFTDHEIRVSYRKVGRVFRFIAFSFNVKDREKPKAIETTTKPSKRSKTQNRPLSEPFRDPNTLDLFTGIMDNEKQPAWQIKGLTDKQINKIAIYADEFTSANSKLMSPSFKGDYNDLINLWRPMLKDPTQVIKFAKIQELLDRKKQN</sequence>
<organism evidence="4">
    <name type="scientific">Pneumocystis jirovecii</name>
    <name type="common">Human pneumocystis pneumonia agent</name>
    <dbReference type="NCBI Taxonomy" id="42068"/>
    <lineage>
        <taxon>Eukaryota</taxon>
        <taxon>Fungi</taxon>
        <taxon>Dikarya</taxon>
        <taxon>Ascomycota</taxon>
        <taxon>Taphrinomycotina</taxon>
        <taxon>Pneumocystomycetes</taxon>
        <taxon>Pneumocystaceae</taxon>
        <taxon>Pneumocystis</taxon>
    </lineage>
</organism>
<protein>
    <recommendedName>
        <fullName evidence="2">Initiator Rep protein WH1 domain-containing protein</fullName>
    </recommendedName>
</protein>
<dbReference type="Proteomes" id="UP000010422">
    <property type="component" value="Unassembled WGS sequence"/>
</dbReference>
<feature type="region of interest" description="Disordered" evidence="1">
    <location>
        <begin position="232"/>
        <end position="255"/>
    </location>
</feature>
<feature type="domain" description="Initiator Rep protein WH1" evidence="2">
    <location>
        <begin position="6"/>
        <end position="151"/>
    </location>
</feature>
<reference evidence="3 4" key="1">
    <citation type="journal article" date="2012" name="MBio">
        <title>De novo assembly of the Pneumocystis jirovecii genome from a single bronchoalveolar lavage fluid specimen from a patient.</title>
        <authorList>
            <person name="Cisse O.H."/>
            <person name="Pagni M."/>
            <person name="Hauser P.M."/>
        </authorList>
    </citation>
    <scope>NUCLEOTIDE SEQUENCE [LARGE SCALE GENOMIC DNA]</scope>
    <source>
        <strain evidence="3 4">SE8</strain>
    </source>
</reference>
<dbReference type="Gene3D" id="1.10.10.10">
    <property type="entry name" value="Winged helix-like DNA-binding domain superfamily/Winged helix DNA-binding domain"/>
    <property type="match status" value="2"/>
</dbReference>
<dbReference type="InterPro" id="IPR036390">
    <property type="entry name" value="WH_DNA-bd_sf"/>
</dbReference>
<dbReference type="Pfam" id="PF01051">
    <property type="entry name" value="Rep3_N"/>
    <property type="match status" value="1"/>
</dbReference>
<accession>L0P9E7</accession>
<dbReference type="InterPro" id="IPR000525">
    <property type="entry name" value="Initiator_Rep_WH1"/>
</dbReference>
<dbReference type="SUPFAM" id="SSF46785">
    <property type="entry name" value="Winged helix' DNA-binding domain"/>
    <property type="match status" value="2"/>
</dbReference>
<comment type="caution">
    <text evidence="3">The sequence shown here is derived from an EMBL/GenBank/DDBJ whole genome shotgun (WGS) entry which is preliminary data.</text>
</comment>
<evidence type="ECO:0000256" key="1">
    <source>
        <dbReference type="SAM" id="MobiDB-lite"/>
    </source>
</evidence>
<name>L0P9E7_PNEJI</name>
<gene>
    <name evidence="3" type="ORF">PNEJI1_003820</name>
</gene>
<dbReference type="EMBL" id="CAKM01000035">
    <property type="protein sequence ID" value="CCJ28250.1"/>
    <property type="molecule type" value="Genomic_DNA"/>
</dbReference>
<dbReference type="GO" id="GO:0006270">
    <property type="term" value="P:DNA replication initiation"/>
    <property type="evidence" value="ECO:0007669"/>
    <property type="project" value="InterPro"/>
</dbReference>
<evidence type="ECO:0000313" key="3">
    <source>
        <dbReference type="EMBL" id="CCJ28250.1"/>
    </source>
</evidence>
<dbReference type="VEuPathDB" id="FungiDB:PNEJI1_003820"/>
<dbReference type="AlphaFoldDB" id="L0P9E7"/>
<dbReference type="InParanoid" id="L0P9E7"/>
<dbReference type="Pfam" id="PF21205">
    <property type="entry name" value="Rep3_C"/>
    <property type="match status" value="1"/>
</dbReference>
<proteinExistence type="predicted"/>